<comment type="caution">
    <text evidence="8">The sequence shown here is derived from an EMBL/GenBank/DDBJ whole genome shotgun (WGS) entry which is preliminary data.</text>
</comment>
<dbReference type="InterPro" id="IPR012480">
    <property type="entry name" value="Hepar_II_III_C"/>
</dbReference>
<evidence type="ECO:0000256" key="1">
    <source>
        <dbReference type="ARBA" id="ARBA00004418"/>
    </source>
</evidence>
<protein>
    <submittedName>
        <fullName evidence="8">Heparinase II/III family protein</fullName>
    </submittedName>
</protein>
<proteinExistence type="predicted"/>
<evidence type="ECO:0000259" key="6">
    <source>
        <dbReference type="Pfam" id="PF07940"/>
    </source>
</evidence>
<dbReference type="InterPro" id="IPR031680">
    <property type="entry name" value="Hepar_II_III_N"/>
</dbReference>
<reference evidence="8 9" key="1">
    <citation type="submission" date="2022-07" db="EMBL/GenBank/DDBJ databases">
        <title>Genomic and pangenome structural analysis of the polyextremophile Exiguobacterium.</title>
        <authorList>
            <person name="Shen L."/>
        </authorList>
    </citation>
    <scope>NUCLEOTIDE SEQUENCE [LARGE SCALE GENOMIC DNA]</scope>
    <source>
        <strain evidence="8 9">12_1</strain>
    </source>
</reference>
<name>A0ABT2KWS0_9BACL</name>
<keyword evidence="9" id="KW-1185">Reference proteome</keyword>
<organism evidence="8 9">
    <name type="scientific">Exiguobacterium alkaliphilum</name>
    <dbReference type="NCBI Taxonomy" id="1428684"/>
    <lineage>
        <taxon>Bacteria</taxon>
        <taxon>Bacillati</taxon>
        <taxon>Bacillota</taxon>
        <taxon>Bacilli</taxon>
        <taxon>Bacillales</taxon>
        <taxon>Bacillales Family XII. Incertae Sedis</taxon>
        <taxon>Exiguobacterium</taxon>
    </lineage>
</organism>
<evidence type="ECO:0000259" key="7">
    <source>
        <dbReference type="Pfam" id="PF16889"/>
    </source>
</evidence>
<gene>
    <name evidence="8" type="ORF">NQG31_07405</name>
</gene>
<feature type="domain" description="Heparinase II/III-like C-terminal" evidence="6">
    <location>
        <begin position="447"/>
        <end position="639"/>
    </location>
</feature>
<sequence>MNRLNKSIASALLGGTLILAPLAAEANSDFNVRVAPKTTIHQMKDKKVVPLQTVNTTREYRIVRPSGWYYLAMSGGKPIYIKKSQAQVVPARSLTKARISSPANRLLIHDYMRQTPGHAPYEYDRLTTDQARQFADRALRGDWYIPTAPNQLLVPNIDTFNWHKDVPAVDSTSYAFQLHYFTVLNQLTQAYNKTGNRAYLQYGERIIKSWTKAHPAANYKRLRWGYNDQGTAIRVFHLLNFWDVYKKTTLHKDPAFTELMLKTIYEHAEILAAPDFYKARHNHGIFQDMALTAIAQSFPEFDKSAAWQTLANNRLQTQIAHSISSDGIHLEHSPGYQVYVYHTFARFLTWAEANGFTLPSRIEDIKEIPEQLTYMVKPNRTLPIFGDTAGHLRAMNIIPGTADYPHLAYAVSGGTEGVEPPLLTKQLGSQYSFMREYWANPPQAFSGATQVMMTAGYHSSAHKHADDLSIDLYGLARDFIVETGRYGYTNRPERREVFKVEAHNTVHRFGEGLDLSPDMVGKSRIVSVEDLGATSVAIGESELIGKGGVHRRTLVYDKAKTLVVYDKITSPEPDMFVQRFHLGDGLTLSRGSIEQNDVTFRDATRRTIQLMQLETDEDSYMAIRPSHLSVRDFEWKPREQVVSVEYGDDVRYITLIRIDRSNTYIEQADIEERETDYVLSYTVSNGETGEMTIPK</sequence>
<dbReference type="EMBL" id="JANIEK010000024">
    <property type="protein sequence ID" value="MCT4795367.1"/>
    <property type="molecule type" value="Genomic_DNA"/>
</dbReference>
<feature type="chain" id="PRO_5045367193" evidence="5">
    <location>
        <begin position="27"/>
        <end position="695"/>
    </location>
</feature>
<accession>A0ABT2KWS0</accession>
<evidence type="ECO:0000313" key="8">
    <source>
        <dbReference type="EMBL" id="MCT4795367.1"/>
    </source>
</evidence>
<dbReference type="InterPro" id="IPR008929">
    <property type="entry name" value="Chondroitin_lyas"/>
</dbReference>
<evidence type="ECO:0000256" key="4">
    <source>
        <dbReference type="ARBA" id="ARBA00023239"/>
    </source>
</evidence>
<keyword evidence="2 5" id="KW-0732">Signal</keyword>
<dbReference type="Pfam" id="PF16889">
    <property type="entry name" value="Hepar_II_III_N"/>
    <property type="match status" value="1"/>
</dbReference>
<evidence type="ECO:0000256" key="2">
    <source>
        <dbReference type="ARBA" id="ARBA00022729"/>
    </source>
</evidence>
<evidence type="ECO:0000313" key="9">
    <source>
        <dbReference type="Proteomes" id="UP001206821"/>
    </source>
</evidence>
<feature type="signal peptide" evidence="5">
    <location>
        <begin position="1"/>
        <end position="26"/>
    </location>
</feature>
<dbReference type="Gene3D" id="2.70.98.70">
    <property type="match status" value="1"/>
</dbReference>
<dbReference type="PANTHER" id="PTHR39210">
    <property type="entry name" value="HEPARIN-SULFATE LYASE"/>
    <property type="match status" value="1"/>
</dbReference>
<keyword evidence="3" id="KW-0574">Periplasm</keyword>
<feature type="domain" description="Heparin-sulfate lyase N-terminal" evidence="7">
    <location>
        <begin position="110"/>
        <end position="389"/>
    </location>
</feature>
<dbReference type="Pfam" id="PF07940">
    <property type="entry name" value="Hepar_II_III_C"/>
    <property type="match status" value="1"/>
</dbReference>
<dbReference type="PANTHER" id="PTHR39210:SF1">
    <property type="entry name" value="HEPARIN-SULFATE LYASE"/>
    <property type="match status" value="1"/>
</dbReference>
<dbReference type="RefSeq" id="WP_034817840.1">
    <property type="nucleotide sequence ID" value="NZ_JANIEK010000024.1"/>
</dbReference>
<keyword evidence="4" id="KW-0456">Lyase</keyword>
<dbReference type="Proteomes" id="UP001206821">
    <property type="component" value="Unassembled WGS sequence"/>
</dbReference>
<comment type="subcellular location">
    <subcellularLocation>
        <location evidence="1">Periplasm</location>
    </subcellularLocation>
</comment>
<evidence type="ECO:0000256" key="5">
    <source>
        <dbReference type="SAM" id="SignalP"/>
    </source>
</evidence>
<evidence type="ECO:0000256" key="3">
    <source>
        <dbReference type="ARBA" id="ARBA00022764"/>
    </source>
</evidence>
<dbReference type="SUPFAM" id="SSF48230">
    <property type="entry name" value="Chondroitin AC/alginate lyase"/>
    <property type="match status" value="1"/>
</dbReference>
<dbReference type="Gene3D" id="1.50.10.100">
    <property type="entry name" value="Chondroitin AC/alginate lyase"/>
    <property type="match status" value="1"/>
</dbReference>